<dbReference type="PIRSF" id="PIRSF006066">
    <property type="entry name" value="HI0050"/>
    <property type="match status" value="1"/>
</dbReference>
<dbReference type="Pfam" id="PF06808">
    <property type="entry name" value="DctM"/>
    <property type="match status" value="1"/>
</dbReference>
<sequence length="420" mass="44508">MSLALILSFTMLMVAVVPVAHALVIASGIALLWDGTMPLMLVAQQMFQQTQSFPMLALPFFILAGTLIMEGKLGEELLRFSGEIMQRLKGGALSTTVVGSVVFGGVSGSAVANASALGSVLIPWQKRQGYPAGLCAANNATSAVIDILIPPSIPMILYAVVSGVSIGDLFMAGVLPGILMAGGFVAVCWWQARRLNLAAEAPPLDLGRLLRLGLYALPALILPVLILVALRFGFATPTEIAVMAVLYALVASLALYRDMTWARFRKAMIDAGIATGIVMMVIMGSAAASWILTYDEVPQRFADWVSTTLHAPWLVILAMNLIMLAIGGPLDLAPAILLLAPIFVPLAQTIGLDTLQLGLIMVINLGIGLYTPPVGTTLFISSTIAGSSMAETTRALWPFFWVAIALLALISYVPALTIRF</sequence>
<evidence type="ECO:0000256" key="1">
    <source>
        <dbReference type="ARBA" id="ARBA00004429"/>
    </source>
</evidence>
<dbReference type="InterPro" id="IPR004681">
    <property type="entry name" value="TRAP_DctM"/>
</dbReference>
<dbReference type="PANTHER" id="PTHR33362:SF2">
    <property type="entry name" value="TRAP TRANSPORTER LARGE PERMEASE PROTEIN"/>
    <property type="match status" value="1"/>
</dbReference>
<keyword evidence="10" id="KW-1185">Reference proteome</keyword>
<feature type="transmembrane region" description="Helical" evidence="7">
    <location>
        <begin position="46"/>
        <end position="69"/>
    </location>
</feature>
<dbReference type="RefSeq" id="WP_111469289.1">
    <property type="nucleotide sequence ID" value="NZ_QLIX01000004.1"/>
</dbReference>
<evidence type="ECO:0000256" key="3">
    <source>
        <dbReference type="ARBA" id="ARBA00022519"/>
    </source>
</evidence>
<feature type="transmembrane region" description="Helical" evidence="7">
    <location>
        <begin position="313"/>
        <end position="343"/>
    </location>
</feature>
<feature type="transmembrane region" description="Helical" evidence="7">
    <location>
        <begin position="355"/>
        <end position="375"/>
    </location>
</feature>
<dbReference type="AlphaFoldDB" id="A0A327M8G6"/>
<comment type="function">
    <text evidence="7">Part of the tripartite ATP-independent periplasmic (TRAP) transport system.</text>
</comment>
<feature type="transmembrane region" description="Helical" evidence="7">
    <location>
        <begin position="395"/>
        <end position="418"/>
    </location>
</feature>
<evidence type="ECO:0000259" key="8">
    <source>
        <dbReference type="Pfam" id="PF06808"/>
    </source>
</evidence>
<name>A0A327M8G6_9PROT</name>
<dbReference type="NCBIfam" id="TIGR00786">
    <property type="entry name" value="dctM"/>
    <property type="match status" value="1"/>
</dbReference>
<dbReference type="GO" id="GO:0005886">
    <property type="term" value="C:plasma membrane"/>
    <property type="evidence" value="ECO:0007669"/>
    <property type="project" value="UniProtKB-SubCell"/>
</dbReference>
<dbReference type="EMBL" id="QLIX01000004">
    <property type="protein sequence ID" value="RAI59601.1"/>
    <property type="molecule type" value="Genomic_DNA"/>
</dbReference>
<feature type="transmembrane region" description="Helical" evidence="7">
    <location>
        <begin position="90"/>
        <end position="112"/>
    </location>
</feature>
<keyword evidence="3 7" id="KW-0997">Cell inner membrane</keyword>
<keyword evidence="6 7" id="KW-0472">Membrane</keyword>
<dbReference type="PANTHER" id="PTHR33362">
    <property type="entry name" value="SIALIC ACID TRAP TRANSPORTER PERMEASE PROTEIN SIAT-RELATED"/>
    <property type="match status" value="1"/>
</dbReference>
<reference evidence="10" key="1">
    <citation type="submission" date="2018-06" db="EMBL/GenBank/DDBJ databases">
        <authorList>
            <person name="Khan S.A."/>
        </authorList>
    </citation>
    <scope>NUCLEOTIDE SEQUENCE [LARGE SCALE GENOMIC DNA]</scope>
    <source>
        <strain evidence="10">DB-1506</strain>
    </source>
</reference>
<evidence type="ECO:0000256" key="6">
    <source>
        <dbReference type="ARBA" id="ARBA00023136"/>
    </source>
</evidence>
<protein>
    <recommendedName>
        <fullName evidence="7">TRAP transporter large permease protein</fullName>
    </recommendedName>
</protein>
<accession>A0A327M8G6</accession>
<feature type="transmembrane region" description="Helical" evidence="7">
    <location>
        <begin position="268"/>
        <end position="293"/>
    </location>
</feature>
<organism evidence="9 10">
    <name type="scientific">Roseicella frigidaeris</name>
    <dbReference type="NCBI Taxonomy" id="2230885"/>
    <lineage>
        <taxon>Bacteria</taxon>
        <taxon>Pseudomonadati</taxon>
        <taxon>Pseudomonadota</taxon>
        <taxon>Alphaproteobacteria</taxon>
        <taxon>Acetobacterales</taxon>
        <taxon>Roseomonadaceae</taxon>
        <taxon>Roseicella</taxon>
    </lineage>
</organism>
<feature type="domain" description="TRAP C4-dicarboxylate transport system permease DctM subunit" evidence="8">
    <location>
        <begin position="7"/>
        <end position="416"/>
    </location>
</feature>
<keyword evidence="2" id="KW-1003">Cell membrane</keyword>
<dbReference type="Proteomes" id="UP000249065">
    <property type="component" value="Unassembled WGS sequence"/>
</dbReference>
<gene>
    <name evidence="9" type="ORF">DOO78_08390</name>
</gene>
<dbReference type="InterPro" id="IPR010656">
    <property type="entry name" value="DctM"/>
</dbReference>
<evidence type="ECO:0000313" key="10">
    <source>
        <dbReference type="Proteomes" id="UP000249065"/>
    </source>
</evidence>
<evidence type="ECO:0000256" key="2">
    <source>
        <dbReference type="ARBA" id="ARBA00022475"/>
    </source>
</evidence>
<evidence type="ECO:0000256" key="5">
    <source>
        <dbReference type="ARBA" id="ARBA00022989"/>
    </source>
</evidence>
<keyword evidence="7" id="KW-0813">Transport</keyword>
<evidence type="ECO:0000313" key="9">
    <source>
        <dbReference type="EMBL" id="RAI59601.1"/>
    </source>
</evidence>
<comment type="caution">
    <text evidence="7">Lacks conserved residue(s) required for the propagation of feature annotation.</text>
</comment>
<dbReference type="OrthoDB" id="7824289at2"/>
<evidence type="ECO:0000256" key="4">
    <source>
        <dbReference type="ARBA" id="ARBA00022692"/>
    </source>
</evidence>
<keyword evidence="5 7" id="KW-1133">Transmembrane helix</keyword>
<comment type="similarity">
    <text evidence="7">Belongs to the TRAP transporter large permease family.</text>
</comment>
<comment type="subcellular location">
    <subcellularLocation>
        <location evidence="1 7">Cell inner membrane</location>
        <topology evidence="1 7">Multi-pass membrane protein</topology>
    </subcellularLocation>
</comment>
<proteinExistence type="inferred from homology"/>
<comment type="caution">
    <text evidence="9">The sequence shown here is derived from an EMBL/GenBank/DDBJ whole genome shotgun (WGS) entry which is preliminary data.</text>
</comment>
<feature type="transmembrane region" description="Helical" evidence="7">
    <location>
        <begin position="240"/>
        <end position="256"/>
    </location>
</feature>
<feature type="transmembrane region" description="Helical" evidence="7">
    <location>
        <begin position="169"/>
        <end position="192"/>
    </location>
</feature>
<evidence type="ECO:0000256" key="7">
    <source>
        <dbReference type="RuleBase" id="RU369079"/>
    </source>
</evidence>
<comment type="subunit">
    <text evidence="7">The complex comprises the extracytoplasmic solute receptor protein and the two transmembrane proteins.</text>
</comment>
<dbReference type="GO" id="GO:0022857">
    <property type="term" value="F:transmembrane transporter activity"/>
    <property type="evidence" value="ECO:0007669"/>
    <property type="project" value="UniProtKB-UniRule"/>
</dbReference>
<feature type="transmembrane region" description="Helical" evidence="7">
    <location>
        <begin position="212"/>
        <end position="234"/>
    </location>
</feature>
<keyword evidence="4 7" id="KW-0812">Transmembrane</keyword>